<evidence type="ECO:0000313" key="5">
    <source>
        <dbReference type="Proteomes" id="UP000825729"/>
    </source>
</evidence>
<dbReference type="Pfam" id="PF07734">
    <property type="entry name" value="FBA_1"/>
    <property type="match status" value="1"/>
</dbReference>
<dbReference type="InterPro" id="IPR006527">
    <property type="entry name" value="F-box-assoc_dom_typ1"/>
</dbReference>
<dbReference type="AlphaFoldDB" id="A0AAV7DY39"/>
<proteinExistence type="predicted"/>
<dbReference type="NCBIfam" id="TIGR01640">
    <property type="entry name" value="F_box_assoc_1"/>
    <property type="match status" value="1"/>
</dbReference>
<sequence length="673" mass="77853">MERISRREDILREVLSLLPKKSQFRFQLVSKKWRSLLQEIQRSASHFTIPARPIDSGLLLVKGDDDWIQETKFYRLDSKGGLAPEQDLSLVPPLNHRIRLIGSCNGVIFYSMKNVAEEEEPYTFHLLNPVTKQVSNLPLLPRDEELRQIPLPVGLGLALDPGSTHQYTFIVLYGTCEENRRKFLSVATFDSLTGRWRRIPKQFVDNIYISGFPCKHLKASSVYANGRVYWINSCYSIAFCFKTERFRVFMAPPRSMLSSTGTFWEAGGRVYYGHFFEIRDLRIWVMEDETAHPAKIWRQILEVSRETLNSMIPGFCIDSHIFGAKVLAFDEYLQIVFIKSEEGHLVCYNVVEKKLTKVYPTVSGFNAAVPFVYRAFEFPACFDRVKDEKAAARLDFSATTRSGRRRRRRRRRSLVKAKVYPTVSGFNAAVPSCTKGLRGRMGDDQGESEIRETIVDVRKLKEVLEDEDQRQVVLDLDHGIIWRKERELLDFGQFKAVEGFERRYVDIMMPYFEDLDEHSSGQLQVAPSNGGGGGAGSGGGSGFYRVPPDMRRRAGIENLYDSKYINFWKINDLFEKDDDDPGDVQTRSHELRHYCYHLHSFANREGENIESLMLELYKKREEIEKSGYDHAEQQKPLTEFRNRFTGTFKRRRSRYSTLLSPSYPSFHSRHAAS</sequence>
<comment type="caution">
    <text evidence="4">The sequence shown here is derived from an EMBL/GenBank/DDBJ whole genome shotgun (WGS) entry which is preliminary data.</text>
</comment>
<accession>A0AAV7DY39</accession>
<feature type="compositionally biased region" description="Gly residues" evidence="1">
    <location>
        <begin position="529"/>
        <end position="541"/>
    </location>
</feature>
<dbReference type="InterPro" id="IPR050796">
    <property type="entry name" value="SCF_F-box_component"/>
</dbReference>
<dbReference type="InterPro" id="IPR036047">
    <property type="entry name" value="F-box-like_dom_sf"/>
</dbReference>
<protein>
    <recommendedName>
        <fullName evidence="6">F-box domain-containing protein</fullName>
    </recommendedName>
</protein>
<dbReference type="SUPFAM" id="SSF50965">
    <property type="entry name" value="Galactose oxidase, central domain"/>
    <property type="match status" value="1"/>
</dbReference>
<dbReference type="InterPro" id="IPR011043">
    <property type="entry name" value="Gal_Oxase/kelch_b-propeller"/>
</dbReference>
<dbReference type="Proteomes" id="UP000825729">
    <property type="component" value="Unassembled WGS sequence"/>
</dbReference>
<feature type="domain" description="F-box" evidence="2">
    <location>
        <begin position="8"/>
        <end position="38"/>
    </location>
</feature>
<keyword evidence="5" id="KW-1185">Reference proteome</keyword>
<dbReference type="PANTHER" id="PTHR31672">
    <property type="entry name" value="BNACNNG10540D PROTEIN"/>
    <property type="match status" value="1"/>
</dbReference>
<dbReference type="InterPro" id="IPR017451">
    <property type="entry name" value="F-box-assoc_interact_dom"/>
</dbReference>
<evidence type="ECO:0000259" key="2">
    <source>
        <dbReference type="Pfam" id="PF00646"/>
    </source>
</evidence>
<organism evidence="4 5">
    <name type="scientific">Aristolochia fimbriata</name>
    <name type="common">White veined hardy Dutchman's pipe vine</name>
    <dbReference type="NCBI Taxonomy" id="158543"/>
    <lineage>
        <taxon>Eukaryota</taxon>
        <taxon>Viridiplantae</taxon>
        <taxon>Streptophyta</taxon>
        <taxon>Embryophyta</taxon>
        <taxon>Tracheophyta</taxon>
        <taxon>Spermatophyta</taxon>
        <taxon>Magnoliopsida</taxon>
        <taxon>Magnoliidae</taxon>
        <taxon>Piperales</taxon>
        <taxon>Aristolochiaceae</taxon>
        <taxon>Aristolochia</taxon>
    </lineage>
</organism>
<reference evidence="4 5" key="1">
    <citation type="submission" date="2021-07" db="EMBL/GenBank/DDBJ databases">
        <title>The Aristolochia fimbriata genome: insights into angiosperm evolution, floral development and chemical biosynthesis.</title>
        <authorList>
            <person name="Jiao Y."/>
        </authorList>
    </citation>
    <scope>NUCLEOTIDE SEQUENCE [LARGE SCALE GENOMIC DNA]</scope>
    <source>
        <strain evidence="4">IBCAS-2021</strain>
        <tissue evidence="4">Leaf</tissue>
    </source>
</reference>
<evidence type="ECO:0008006" key="6">
    <source>
        <dbReference type="Google" id="ProtNLM"/>
    </source>
</evidence>
<feature type="region of interest" description="Disordered" evidence="1">
    <location>
        <begin position="521"/>
        <end position="541"/>
    </location>
</feature>
<dbReference type="Pfam" id="PF00646">
    <property type="entry name" value="F-box"/>
    <property type="match status" value="1"/>
</dbReference>
<dbReference type="EMBL" id="JAINDJ010000007">
    <property type="protein sequence ID" value="KAG9441096.1"/>
    <property type="molecule type" value="Genomic_DNA"/>
</dbReference>
<evidence type="ECO:0000256" key="1">
    <source>
        <dbReference type="SAM" id="MobiDB-lite"/>
    </source>
</evidence>
<dbReference type="PANTHER" id="PTHR31672:SF13">
    <property type="entry name" value="F-BOX PROTEIN CPR30-LIKE"/>
    <property type="match status" value="1"/>
</dbReference>
<evidence type="ECO:0000259" key="3">
    <source>
        <dbReference type="Pfam" id="PF07734"/>
    </source>
</evidence>
<dbReference type="InterPro" id="IPR001810">
    <property type="entry name" value="F-box_dom"/>
</dbReference>
<dbReference type="SUPFAM" id="SSF81383">
    <property type="entry name" value="F-box domain"/>
    <property type="match status" value="1"/>
</dbReference>
<evidence type="ECO:0000313" key="4">
    <source>
        <dbReference type="EMBL" id="KAG9441096.1"/>
    </source>
</evidence>
<name>A0AAV7DY39_ARIFI</name>
<feature type="domain" description="F-box associated beta-propeller type 1" evidence="3">
    <location>
        <begin position="95"/>
        <end position="357"/>
    </location>
</feature>
<gene>
    <name evidence="4" type="ORF">H6P81_016950</name>
</gene>